<dbReference type="GO" id="GO:0051747">
    <property type="term" value="F:cytosine C-5 DNA demethylase activity"/>
    <property type="evidence" value="ECO:0007669"/>
    <property type="project" value="TreeGrafter"/>
</dbReference>
<protein>
    <recommendedName>
        <fullName evidence="2">Fe2OG dioxygenase domain-containing protein</fullName>
    </recommendedName>
</protein>
<organism evidence="3 4">
    <name type="scientific">Lojkania enalia</name>
    <dbReference type="NCBI Taxonomy" id="147567"/>
    <lineage>
        <taxon>Eukaryota</taxon>
        <taxon>Fungi</taxon>
        <taxon>Dikarya</taxon>
        <taxon>Ascomycota</taxon>
        <taxon>Pezizomycotina</taxon>
        <taxon>Dothideomycetes</taxon>
        <taxon>Pleosporomycetidae</taxon>
        <taxon>Pleosporales</taxon>
        <taxon>Pleosporales incertae sedis</taxon>
        <taxon>Lojkania</taxon>
    </lineage>
</organism>
<dbReference type="Proteomes" id="UP000800093">
    <property type="component" value="Unassembled WGS sequence"/>
</dbReference>
<dbReference type="Gene3D" id="2.60.120.590">
    <property type="entry name" value="Alpha-ketoglutarate-dependent dioxygenase AlkB-like"/>
    <property type="match status" value="1"/>
</dbReference>
<dbReference type="PANTHER" id="PTHR31573">
    <property type="entry name" value="ALPHA-KETOGLUTARATE-DEPENDENT DIOXYGENASE ALKB HOMOLOG 2"/>
    <property type="match status" value="1"/>
</dbReference>
<evidence type="ECO:0000313" key="4">
    <source>
        <dbReference type="Proteomes" id="UP000800093"/>
    </source>
</evidence>
<gene>
    <name evidence="3" type="ORF">CC78DRAFT_556336</name>
</gene>
<feature type="binding site" evidence="1">
    <location>
        <position position="190"/>
    </location>
    <ligand>
        <name>substrate</name>
    </ligand>
</feature>
<dbReference type="PANTHER" id="PTHR31573:SF1">
    <property type="entry name" value="DNA OXIDATIVE DEMETHYLASE ALKBH2"/>
    <property type="match status" value="1"/>
</dbReference>
<dbReference type="Pfam" id="PF13532">
    <property type="entry name" value="2OG-FeII_Oxy_2"/>
    <property type="match status" value="1"/>
</dbReference>
<dbReference type="AlphaFoldDB" id="A0A9P4JX69"/>
<dbReference type="GO" id="GO:0006307">
    <property type="term" value="P:DNA alkylation repair"/>
    <property type="evidence" value="ECO:0007669"/>
    <property type="project" value="TreeGrafter"/>
</dbReference>
<feature type="domain" description="Fe2OG dioxygenase" evidence="2">
    <location>
        <begin position="168"/>
        <end position="279"/>
    </location>
</feature>
<evidence type="ECO:0000313" key="3">
    <source>
        <dbReference type="EMBL" id="KAF2258819.1"/>
    </source>
</evidence>
<feature type="binding site" evidence="1">
    <location>
        <position position="270"/>
    </location>
    <ligand>
        <name>2-oxoglutarate</name>
        <dbReference type="ChEBI" id="CHEBI:16810"/>
    </ligand>
</feature>
<dbReference type="SUPFAM" id="SSF51197">
    <property type="entry name" value="Clavaminate synthase-like"/>
    <property type="match status" value="1"/>
</dbReference>
<feature type="binding site" evidence="1">
    <location>
        <position position="256"/>
    </location>
    <ligand>
        <name>2-oxoglutarate</name>
        <dbReference type="ChEBI" id="CHEBI:16810"/>
    </ligand>
</feature>
<evidence type="ECO:0000256" key="1">
    <source>
        <dbReference type="PIRSR" id="PIRSR632852-1"/>
    </source>
</evidence>
<feature type="binding site" evidence="1">
    <location>
        <position position="274"/>
    </location>
    <ligand>
        <name>2-oxoglutarate</name>
        <dbReference type="ChEBI" id="CHEBI:16810"/>
    </ligand>
</feature>
<dbReference type="GO" id="GO:0008198">
    <property type="term" value="F:ferrous iron binding"/>
    <property type="evidence" value="ECO:0007669"/>
    <property type="project" value="TreeGrafter"/>
</dbReference>
<dbReference type="OrthoDB" id="545910at2759"/>
<reference evidence="4" key="1">
    <citation type="journal article" date="2020" name="Stud. Mycol.">
        <title>101 Dothideomycetes genomes: A test case for predicting lifestyles and emergence of pathogens.</title>
        <authorList>
            <person name="Haridas S."/>
            <person name="Albert R."/>
            <person name="Binder M."/>
            <person name="Bloem J."/>
            <person name="LaButti K."/>
            <person name="Salamov A."/>
            <person name="Andreopoulos B."/>
            <person name="Baker S."/>
            <person name="Barry K."/>
            <person name="Bills G."/>
            <person name="Bluhm B."/>
            <person name="Cannon C."/>
            <person name="Castanera R."/>
            <person name="Culley D."/>
            <person name="Daum C."/>
            <person name="Ezra D."/>
            <person name="Gonzalez J."/>
            <person name="Henrissat B."/>
            <person name="Kuo A."/>
            <person name="Liang C."/>
            <person name="Lipzen A."/>
            <person name="Lutzoni F."/>
            <person name="Magnuson J."/>
            <person name="Mondo S."/>
            <person name="Nolan M."/>
            <person name="Ohm R."/>
            <person name="Pangilinan J."/>
            <person name="Park H.-J."/>
            <person name="Ramirez L."/>
            <person name="Alfaro M."/>
            <person name="Sun H."/>
            <person name="Tritt A."/>
            <person name="Yoshinaga Y."/>
            <person name="Zwiers L.-H."/>
            <person name="Turgeon B."/>
            <person name="Goodwin S."/>
            <person name="Spatafora J."/>
            <person name="Crous P."/>
            <person name="Grigoriev I."/>
        </authorList>
    </citation>
    <scope>NUCLEOTIDE SEQUENCE [LARGE SCALE GENOMIC DNA]</scope>
    <source>
        <strain evidence="4">CBS 304.66</strain>
    </source>
</reference>
<feature type="binding site" evidence="1">
    <location>
        <position position="276"/>
    </location>
    <ligand>
        <name>2-oxoglutarate</name>
        <dbReference type="ChEBI" id="CHEBI:16810"/>
    </ligand>
</feature>
<feature type="binding site" evidence="1">
    <location>
        <position position="187"/>
    </location>
    <ligand>
        <name>2-oxoglutarate</name>
        <dbReference type="ChEBI" id="CHEBI:16810"/>
    </ligand>
</feature>
<feature type="binding site" evidence="1">
    <location>
        <position position="177"/>
    </location>
    <ligand>
        <name>2-oxoglutarate</name>
        <dbReference type="ChEBI" id="CHEBI:16810"/>
    </ligand>
</feature>
<proteinExistence type="predicted"/>
<evidence type="ECO:0000259" key="2">
    <source>
        <dbReference type="PROSITE" id="PS51471"/>
    </source>
</evidence>
<dbReference type="PROSITE" id="PS51471">
    <property type="entry name" value="FE2OG_OXY"/>
    <property type="match status" value="1"/>
</dbReference>
<dbReference type="InterPro" id="IPR027450">
    <property type="entry name" value="AlkB-like"/>
</dbReference>
<comment type="caution">
    <text evidence="3">The sequence shown here is derived from an EMBL/GenBank/DDBJ whole genome shotgun (WGS) entry which is preliminary data.</text>
</comment>
<sequence>MYLQFEIYRSFSLMDRILLMIFVDTACCPKKPKYTPSTSFSTHPSYPFPIPHLPSSITDHLGFAPASEGQFINDQTDLDLDLIYYQPYIPAAAQTALFSFLRQELPFYRVHYAIDRGRISTQITTPRYTTVFGTSLPVGNTRYKCTPRPLPFCLDELRKIIEATTGQTFNFCLGNYYADGQDSISYHSDDERFLGPDPAIASLSFGAKRDFLIKHKPIPPPDSRWRSGPEPKQIKLALYSGDMLLIKGRTQANWLHSVPKRAGVDGQMGRINVTFRKAVVKAGTENYYTYNVGKGDVFRWNEDGGRMVPWGKREVWARGEGV</sequence>
<dbReference type="InterPro" id="IPR005123">
    <property type="entry name" value="Oxoglu/Fe-dep_dioxygenase_dom"/>
</dbReference>
<accession>A0A9P4JX69</accession>
<dbReference type="InterPro" id="IPR032852">
    <property type="entry name" value="ALKBH2"/>
</dbReference>
<keyword evidence="4" id="KW-1185">Reference proteome</keyword>
<feature type="binding site" evidence="1">
    <location>
        <position position="175"/>
    </location>
    <ligand>
        <name>2-oxoglutarate</name>
        <dbReference type="ChEBI" id="CHEBI:16810"/>
    </ligand>
</feature>
<dbReference type="EMBL" id="ML986736">
    <property type="protein sequence ID" value="KAF2258819.1"/>
    <property type="molecule type" value="Genomic_DNA"/>
</dbReference>
<dbReference type="GO" id="GO:0035516">
    <property type="term" value="F:broad specificity oxidative DNA demethylase activity"/>
    <property type="evidence" value="ECO:0007669"/>
    <property type="project" value="TreeGrafter"/>
</dbReference>
<dbReference type="InterPro" id="IPR037151">
    <property type="entry name" value="AlkB-like_sf"/>
</dbReference>
<name>A0A9P4JX69_9PLEO</name>